<sequence>MHLAFSCICQAIIWDIISNLDSDYHLIHDFPLSYTIFVYFNSRVATFVAFMIASVASTRPMNDCSGILSALSWAIAVSISSTSLLYFFRVRALYMQNRYVVGFFFLLWIAVVAGCIALGIQGRNSTNLGSSPYCIADTTDSVIMVVSINIIPMINNVLSFIAATWKLMENAHVEANFKNRFKLIIFGHYLPEFSRALLKDNQIYFLSVVVNHVITVSIFYDRGGFRPNNVALVFANVAVMNLMGGRIYRNTRLGIRSFSHLQAISSPSQPVAFRATGTDNTTSEIV</sequence>
<evidence type="ECO:0000313" key="3">
    <source>
        <dbReference type="Proteomes" id="UP000724874"/>
    </source>
</evidence>
<keyword evidence="3" id="KW-1185">Reference proteome</keyword>
<keyword evidence="1" id="KW-0812">Transmembrane</keyword>
<dbReference type="OrthoDB" id="3038990at2759"/>
<name>A0A9P5NNY7_GYMJU</name>
<protein>
    <submittedName>
        <fullName evidence="2">Uncharacterized protein</fullName>
    </submittedName>
</protein>
<proteinExistence type="predicted"/>
<feature type="transmembrane region" description="Helical" evidence="1">
    <location>
        <begin position="36"/>
        <end position="55"/>
    </location>
</feature>
<dbReference type="Proteomes" id="UP000724874">
    <property type="component" value="Unassembled WGS sequence"/>
</dbReference>
<feature type="transmembrane region" description="Helical" evidence="1">
    <location>
        <begin position="203"/>
        <end position="220"/>
    </location>
</feature>
<accession>A0A9P5NNY7</accession>
<evidence type="ECO:0000256" key="1">
    <source>
        <dbReference type="SAM" id="Phobius"/>
    </source>
</evidence>
<dbReference type="AlphaFoldDB" id="A0A9P5NNY7"/>
<feature type="transmembrane region" description="Helical" evidence="1">
    <location>
        <begin position="232"/>
        <end position="248"/>
    </location>
</feature>
<keyword evidence="1" id="KW-0472">Membrane</keyword>
<feature type="transmembrane region" description="Helical" evidence="1">
    <location>
        <begin position="100"/>
        <end position="122"/>
    </location>
</feature>
<gene>
    <name evidence="2" type="ORF">CPB84DRAFT_1681618</name>
</gene>
<feature type="transmembrane region" description="Helical" evidence="1">
    <location>
        <begin position="142"/>
        <end position="163"/>
    </location>
</feature>
<reference evidence="2" key="1">
    <citation type="submission" date="2020-11" db="EMBL/GenBank/DDBJ databases">
        <authorList>
            <consortium name="DOE Joint Genome Institute"/>
            <person name="Ahrendt S."/>
            <person name="Riley R."/>
            <person name="Andreopoulos W."/>
            <person name="LaButti K."/>
            <person name="Pangilinan J."/>
            <person name="Ruiz-duenas F.J."/>
            <person name="Barrasa J.M."/>
            <person name="Sanchez-Garcia M."/>
            <person name="Camarero S."/>
            <person name="Miyauchi S."/>
            <person name="Serrano A."/>
            <person name="Linde D."/>
            <person name="Babiker R."/>
            <person name="Drula E."/>
            <person name="Ayuso-Fernandez I."/>
            <person name="Pacheco R."/>
            <person name="Padilla G."/>
            <person name="Ferreira P."/>
            <person name="Barriuso J."/>
            <person name="Kellner H."/>
            <person name="Castanera R."/>
            <person name="Alfaro M."/>
            <person name="Ramirez L."/>
            <person name="Pisabarro A.G."/>
            <person name="Kuo A."/>
            <person name="Tritt A."/>
            <person name="Lipzen A."/>
            <person name="He G."/>
            <person name="Yan M."/>
            <person name="Ng V."/>
            <person name="Cullen D."/>
            <person name="Martin F."/>
            <person name="Rosso M.-N."/>
            <person name="Henrissat B."/>
            <person name="Hibbett D."/>
            <person name="Martinez A.T."/>
            <person name="Grigoriev I.V."/>
        </authorList>
    </citation>
    <scope>NUCLEOTIDE SEQUENCE</scope>
    <source>
        <strain evidence="2">AH 44721</strain>
    </source>
</reference>
<evidence type="ECO:0000313" key="2">
    <source>
        <dbReference type="EMBL" id="KAF8898012.1"/>
    </source>
</evidence>
<feature type="transmembrane region" description="Helical" evidence="1">
    <location>
        <begin position="67"/>
        <end position="88"/>
    </location>
</feature>
<organism evidence="2 3">
    <name type="scientific">Gymnopilus junonius</name>
    <name type="common">Spectacular rustgill mushroom</name>
    <name type="synonym">Gymnopilus spectabilis subsp. junonius</name>
    <dbReference type="NCBI Taxonomy" id="109634"/>
    <lineage>
        <taxon>Eukaryota</taxon>
        <taxon>Fungi</taxon>
        <taxon>Dikarya</taxon>
        <taxon>Basidiomycota</taxon>
        <taxon>Agaricomycotina</taxon>
        <taxon>Agaricomycetes</taxon>
        <taxon>Agaricomycetidae</taxon>
        <taxon>Agaricales</taxon>
        <taxon>Agaricineae</taxon>
        <taxon>Hymenogastraceae</taxon>
        <taxon>Gymnopilus</taxon>
    </lineage>
</organism>
<keyword evidence="1" id="KW-1133">Transmembrane helix</keyword>
<comment type="caution">
    <text evidence="2">The sequence shown here is derived from an EMBL/GenBank/DDBJ whole genome shotgun (WGS) entry which is preliminary data.</text>
</comment>
<dbReference type="EMBL" id="JADNYJ010000056">
    <property type="protein sequence ID" value="KAF8898012.1"/>
    <property type="molecule type" value="Genomic_DNA"/>
</dbReference>